<dbReference type="InterPro" id="IPR000605">
    <property type="entry name" value="Helicase_SF3_ssDNA/RNA_vir"/>
</dbReference>
<dbReference type="Gene3D" id="2.60.120.20">
    <property type="match status" value="3"/>
</dbReference>
<dbReference type="GO" id="GO:0005524">
    <property type="term" value="F:ATP binding"/>
    <property type="evidence" value="ECO:0007669"/>
    <property type="project" value="UniProtKB-KW"/>
</dbReference>
<keyword evidence="7" id="KW-0548">Nucleotidyltransferase</keyword>
<dbReference type="InterPro" id="IPR001676">
    <property type="entry name" value="Picornavirus_capsid"/>
</dbReference>
<protein>
    <recommendedName>
        <fullName evidence="2">Genome polyprotein</fullName>
    </recommendedName>
</protein>
<evidence type="ECO:0000259" key="17">
    <source>
        <dbReference type="PROSITE" id="PS50507"/>
    </source>
</evidence>
<evidence type="ECO:0000256" key="12">
    <source>
        <dbReference type="ARBA" id="ARBA00022840"/>
    </source>
</evidence>
<keyword evidence="5" id="KW-0645">Protease</keyword>
<keyword evidence="16" id="KW-0472">Membrane</keyword>
<dbReference type="GO" id="GO:0008234">
    <property type="term" value="F:cysteine-type peptidase activity"/>
    <property type="evidence" value="ECO:0007669"/>
    <property type="project" value="UniProtKB-KW"/>
</dbReference>
<keyword evidence="3" id="KW-0696">RNA-directed RNA polymerase</keyword>
<dbReference type="GO" id="GO:0003723">
    <property type="term" value="F:RNA binding"/>
    <property type="evidence" value="ECO:0007669"/>
    <property type="project" value="InterPro"/>
</dbReference>
<evidence type="ECO:0000256" key="1">
    <source>
        <dbReference type="ARBA" id="ARBA00004328"/>
    </source>
</evidence>
<comment type="subcellular location">
    <subcellularLocation>
        <location evidence="1">Virion</location>
    </subcellularLocation>
</comment>
<evidence type="ECO:0000256" key="5">
    <source>
        <dbReference type="ARBA" id="ARBA00022670"/>
    </source>
</evidence>
<dbReference type="InterPro" id="IPR001205">
    <property type="entry name" value="RNA-dir_pol_C"/>
</dbReference>
<dbReference type="InterPro" id="IPR014872">
    <property type="entry name" value="Dicistrovirus_capsid-polyPr_C"/>
</dbReference>
<dbReference type="SUPFAM" id="SSF50494">
    <property type="entry name" value="Trypsin-like serine proteases"/>
    <property type="match status" value="1"/>
</dbReference>
<dbReference type="Pfam" id="PF00680">
    <property type="entry name" value="RdRP_1"/>
    <property type="match status" value="1"/>
</dbReference>
<keyword evidence="9" id="KW-0378">Hydrolase</keyword>
<evidence type="ECO:0000256" key="6">
    <source>
        <dbReference type="ARBA" id="ARBA00022679"/>
    </source>
</evidence>
<dbReference type="InterPro" id="IPR043502">
    <property type="entry name" value="DNA/RNA_pol_sf"/>
</dbReference>
<evidence type="ECO:0000256" key="7">
    <source>
        <dbReference type="ARBA" id="ARBA00022695"/>
    </source>
</evidence>
<dbReference type="Pfam" id="PF00910">
    <property type="entry name" value="RNA_helicase"/>
    <property type="match status" value="1"/>
</dbReference>
<dbReference type="GO" id="GO:0039694">
    <property type="term" value="P:viral RNA genome replication"/>
    <property type="evidence" value="ECO:0007669"/>
    <property type="project" value="InterPro"/>
</dbReference>
<evidence type="ECO:0000256" key="11">
    <source>
        <dbReference type="ARBA" id="ARBA00022807"/>
    </source>
</evidence>
<dbReference type="EMBL" id="MN714670">
    <property type="protein sequence ID" value="QNM37810.1"/>
    <property type="molecule type" value="Genomic_RNA"/>
</dbReference>
<keyword evidence="10" id="KW-0347">Helicase</keyword>
<evidence type="ECO:0000256" key="14">
    <source>
        <dbReference type="ARBA" id="ARBA00022953"/>
    </source>
</evidence>
<evidence type="ECO:0000256" key="4">
    <source>
        <dbReference type="ARBA" id="ARBA00022561"/>
    </source>
</evidence>
<evidence type="ECO:0000256" key="10">
    <source>
        <dbReference type="ARBA" id="ARBA00022806"/>
    </source>
</evidence>
<keyword evidence="4" id="KW-0167">Capsid protein</keyword>
<keyword evidence="14" id="KW-0693">Viral RNA replication</keyword>
<evidence type="ECO:0000256" key="16">
    <source>
        <dbReference type="SAM" id="Phobius"/>
    </source>
</evidence>
<feature type="domain" description="SF3 helicase" evidence="18">
    <location>
        <begin position="1581"/>
        <end position="1757"/>
    </location>
</feature>
<dbReference type="PROSITE" id="PS50507">
    <property type="entry name" value="RDRP_SSRNA_POS"/>
    <property type="match status" value="1"/>
</dbReference>
<evidence type="ECO:0000256" key="15">
    <source>
        <dbReference type="SAM" id="Coils"/>
    </source>
</evidence>
<dbReference type="InterPro" id="IPR009003">
    <property type="entry name" value="Peptidase_S1_PA"/>
</dbReference>
<feature type="transmembrane region" description="Helical" evidence="16">
    <location>
        <begin position="2112"/>
        <end position="2133"/>
    </location>
</feature>
<sequence>MTSFVNTFKQEYEQEMKEKLAETFSAVVRNKRTPYVRKTYITLGSQGPPQLSRIMQKKVKTFKKKNVQPQRDFATFAEERKFKSIALKRNANIKRLEERIAFLSKKKLTAQDLQSNNLIRLFGYGPYTGRLFQQVWSEAANWVRKKASWREMDRTAKRDAKQERFTYRKAFWVGADLRNDDSAYTPDLRSWKTARKWRVPKERKLDNRAAAKVLWLNLERPQRSTYLLAKLHQILDRLRDARKACPAFVRAMRNENAEAYLKMCFNTAKLGNHQINTRQCVDGMEHKFVEIDEHGITRCIYCGQISRGRAKLGRHEMDIQNDPIGEVGTEHQVMGNVTLEQQSVTPVVAQIGRSLADTACAEEVVDACPELVERGLYLDTLTWSTAQNTDAAIPHGRFDLISGIISRLKSKDTPNLLMFDVFRYSRADIELTFTANTTMFHSGMLQISVTYLKDATKNTSYYDSIYTLSQRHHVILNAGAGNEVSIKVPWDYYKSFLYFDDKDSQGGRDFATVLVKVLSPLATNSASASSVDVMVYVKLSKVNFTGMIPKRFAAFKHEMDIIGPAARVVTAFLADPNRDYPSVPGAKVIMQPQSSQSLCYGTNADHPTNVLRMDPSVQTPHPQKLVDFNLNTVKSVWGLIKTIPSAITLNSSIGTIIWQTEVSPILPTSSLFECEPEVPFNPGNGAVCLATYAYPPVSVLGSMYGYWRGSLEFKIQIVQTKFHSGRIMIGFIPGAIPSNITINIDDLRNCMHTVYNLQDSNEIIFRVPYLSHTPVQPRFYVNGTFGSSFPSIGTLYVMVANKLALSDNVVSHVGMNIYFRGGSDLEFYHPVSPSLIPGTSRVVQVRGILAQWISGHVAVGVGVWKTWTLDGKEYPIFRYGDVTDHVAQLQVNVFGVYDVGTSHMFKYWYWTDQQKKALALFQSQWIVPVRFGGYTYAVPFPSEAVATKYCKAVTLERFVKGDMNTQLGYYAKLMPPPRDTKTLDMAGEPFTENDRYVCTYAKFEHESMRDSSDAMEIVNVTPAGPLGKTLFGEKLCGLKDLTRRYQFVGSMRKVDTDVHDNPLYTDIVIPVCPTFQTNDAPPYDRLGVHPTALLSSGFRGFRGSLRYKFVFRSKKPAVIYVQHRFDSRPRNDSHIKYVHGLDDLIGTGYATFVQHTSVNSIFDVEVPYYSIYNYLVVGPQSDSANDHEKTTFCNGNLLVSVDSDEAWTLDIWSAFADDASLHMFQGFPPMAVTSGLPLDLVPETLVPKLNLESSFEKLGVHEGLMDYVPGVNLYKKLNHTLDSVNNCAESVQDISSTAISFKEKVTNAGKSVSDFVMGIPSIAASIGIEAWNSLLQILQVYINPSGKAIAICVMSILINICSKFKDYAEGLFNALTALFKGHGMFEAVDAFMESTATDAEEEECLLKLLKNPDSTEPNEGSGIPKKMGFHQLKLEFDEDKWIPITSLLVTAVSGVCGKKSPSYNPGTLIKSAIASIPDQAKNTMFVVKYIAILINLVKTVSEHVKRYFWPEATTLDVPDKSLNAWYKLCCELTDVTKYDVIRLDQTKVDQVYTEVKRGESIVVVASSSDDKQIRAIAPLLRAKLDALRKVKQQLYEERITATSYTTPFCVWMYGRPGIGKSVGGAKIRADLLRSAGIKAVGEVSYTVSPGKKHLDGLSNQPCLIFDDFGAINDATKTPELIQMYMEIISSEPYRPPMANLTEKKIVHNAELVYINSNLAYPRYPCVADADAFNRRRHALVYVKAKEDPLTFNDVKDLPMPEMIPGSLDHLEFAFMDPRDQSSELRLEQQDFLTYAEFIELLKEKFNTHRERAIELASERMIEEEGLRAEAVEIQHTFESISTAITASMVKDHSAKIGVHQIDIKEDDDKPSIEPCSEDEDDGNFQQAYGWELASSSRDEGGCVSYQRDMAAAGLSGHAGVLLGDSALRARARVTNFDDGTNTPQALERLVERRTEVSDVEFALMRAEAILAGRRLDTSVCLHDRFSTVMHYEEGVFVGNQLVLGNTPCDPMRAPDCRWLDSKQYAADMVGWFAAHSQEMLTRIEIIKINRSVTEDDIPPYFVKIFANVDKEQKLIADAEQSWLKTVQYYISYSIPRALVSIFEFVRRHMIAILIIVYVVFLVTMMGLGTYASVQEIKQGNYPTARGPQVYRPPYVHQVVPSGDNHTQRVSSARKITAQLIKSGAHEIEMNQQNKDVLRLTSANTWFICCVNDKDEILCEVRVLAIKGRQLLIIRHFAEYLTRLLGKSSTNRLVLARPSCILPWNYVDFSTIQYKDAEGEGALGLIEGPATMPLARDISGLLAPAKFHDGVDLSDVVLGVFEMGHHPSQLIPALIPMRAWIDSVTAQAEAGMSEVTYTDGYMYPFGGRGTCGSVLVAGGFVIGVHVAGWNGNGISQPICREWFKEQVKQEISPLFPAKYLDITESKLLLSTSNLPLGVCEPAFAHHESGKTQIIPSKIYGVFPVTTEPAPLINTDPRLEGEFKGKSPMLAGCEKHGELVSDFPQALLNQAADDLTSHLISVVKPVRSKTGVLSLTEAIMGFPGRSEYSKMEMNTSEGYPWKGQRPPGAHNKKWLFSFGTDSKGQETLEGINQTLLAAISVNDDLRRRGIKPHTVYTDCTKDARIAKEKCKRADKTRIFSISPVDHTIACRQYFQDFSAAYQKSRFENECGVGIVVQGPEWTSLHTYLNTHSPYIVCGDYSNFGPGLQSGAVRAAFKIIADWYIAHGATPEETLVRKVLGEENVNSIHQMFNLLYHTCGGAPSGNPLTVIINSLVNCLYIRMAWKEITGMPFTEYYRYVRLVTYGDDLIMSVSPQVIDKFNNKTLQNFFKRYQIKYTDIDKGDGEIRLYCTISEASFLKRSFIPHPSRAGQFLACAEIQSVEDCANWVRRAPDLNLATLVNATTCCDIAYSRGKEYHSKVVKAIHLAWNKHRRSDKSAPILKTRTWEELDALYYSDEWEGQPWTEQHLMYV</sequence>
<dbReference type="SUPFAM" id="SSF88633">
    <property type="entry name" value="Positive stranded ssRNA viruses"/>
    <property type="match status" value="3"/>
</dbReference>
<keyword evidence="6" id="KW-0808">Transferase</keyword>
<dbReference type="GO" id="GO:0019028">
    <property type="term" value="C:viral capsid"/>
    <property type="evidence" value="ECO:0007669"/>
    <property type="project" value="UniProtKB-KW"/>
</dbReference>
<dbReference type="GO" id="GO:0005198">
    <property type="term" value="F:structural molecule activity"/>
    <property type="evidence" value="ECO:0007669"/>
    <property type="project" value="InterPro"/>
</dbReference>
<accession>A0A7G9IR78</accession>
<dbReference type="SUPFAM" id="SSF56672">
    <property type="entry name" value="DNA/RNA polymerases"/>
    <property type="match status" value="1"/>
</dbReference>
<dbReference type="Pfam" id="PF00073">
    <property type="entry name" value="Rhv"/>
    <property type="match status" value="2"/>
</dbReference>
<name>A0A7G9IR78_9VIRU</name>
<dbReference type="Pfam" id="PF08762">
    <property type="entry name" value="CRPV_capsid"/>
    <property type="match status" value="1"/>
</dbReference>
<evidence type="ECO:0000259" key="18">
    <source>
        <dbReference type="PROSITE" id="PS51218"/>
    </source>
</evidence>
<dbReference type="InterPro" id="IPR033703">
    <property type="entry name" value="Rhv-like"/>
</dbReference>
<dbReference type="InterPro" id="IPR029053">
    <property type="entry name" value="Viral_coat"/>
</dbReference>
<dbReference type="CDD" id="cd00205">
    <property type="entry name" value="rhv_like"/>
    <property type="match status" value="2"/>
</dbReference>
<reference evidence="19" key="1">
    <citation type="submission" date="2019-11" db="EMBL/GenBank/DDBJ databases">
        <title>Complexity of the virome associated to tospovirus-transmitting thrips species.</title>
        <authorList>
            <person name="Chiapello M."/>
            <person name="Bosco L."/>
            <person name="Ciuffo M."/>
            <person name="Ottati S."/>
            <person name="Vallino M."/>
            <person name="Salem N."/>
            <person name="Rosa C."/>
            <person name="Tavella L."/>
            <person name="Turina M."/>
        </authorList>
    </citation>
    <scope>NUCLEOTIDE SEQUENCE</scope>
    <source>
        <strain evidence="19">ThassRNAV7</strain>
    </source>
</reference>
<evidence type="ECO:0000256" key="2">
    <source>
        <dbReference type="ARBA" id="ARBA00020107"/>
    </source>
</evidence>
<dbReference type="CDD" id="cd23169">
    <property type="entry name" value="ps-ssRNAv-Picornavirales"/>
    <property type="match status" value="1"/>
</dbReference>
<keyword evidence="15" id="KW-0175">Coiled coil</keyword>
<proteinExistence type="predicted"/>
<dbReference type="InterPro" id="IPR007094">
    <property type="entry name" value="RNA-dir_pol_PSvirus"/>
</dbReference>
<dbReference type="Gene3D" id="2.40.10.10">
    <property type="entry name" value="Trypsin-like serine proteases"/>
    <property type="match status" value="1"/>
</dbReference>
<dbReference type="InterPro" id="IPR014759">
    <property type="entry name" value="Helicase_SF3_ssRNA_vir"/>
</dbReference>
<keyword evidence="16" id="KW-0812">Transmembrane</keyword>
<keyword evidence="12" id="KW-0067">ATP-binding</keyword>
<feature type="coiled-coil region" evidence="15">
    <location>
        <begin position="86"/>
        <end position="113"/>
    </location>
</feature>
<dbReference type="InterPro" id="IPR043504">
    <property type="entry name" value="Peptidase_S1_PA_chymotrypsin"/>
</dbReference>
<evidence type="ECO:0000256" key="9">
    <source>
        <dbReference type="ARBA" id="ARBA00022801"/>
    </source>
</evidence>
<evidence type="ECO:0000256" key="8">
    <source>
        <dbReference type="ARBA" id="ARBA00022741"/>
    </source>
</evidence>
<dbReference type="GO" id="GO:0003968">
    <property type="term" value="F:RNA-directed RNA polymerase activity"/>
    <property type="evidence" value="ECO:0007669"/>
    <property type="project" value="UniProtKB-KW"/>
</dbReference>
<keyword evidence="16" id="KW-1133">Transmembrane helix</keyword>
<evidence type="ECO:0000313" key="19">
    <source>
        <dbReference type="EMBL" id="QNM37810.1"/>
    </source>
</evidence>
<evidence type="ECO:0000256" key="13">
    <source>
        <dbReference type="ARBA" id="ARBA00022844"/>
    </source>
</evidence>
<dbReference type="InterPro" id="IPR043128">
    <property type="entry name" value="Rev_trsase/Diguanyl_cyclase"/>
</dbReference>
<keyword evidence="13" id="KW-0946">Virion</keyword>
<feature type="domain" description="RdRp catalytic" evidence="17">
    <location>
        <begin position="2691"/>
        <end position="2818"/>
    </location>
</feature>
<keyword evidence="11" id="KW-0788">Thiol protease</keyword>
<dbReference type="GO" id="GO:0003724">
    <property type="term" value="F:RNA helicase activity"/>
    <property type="evidence" value="ECO:0007669"/>
    <property type="project" value="InterPro"/>
</dbReference>
<dbReference type="GO" id="GO:0006351">
    <property type="term" value="P:DNA-templated transcription"/>
    <property type="evidence" value="ECO:0007669"/>
    <property type="project" value="InterPro"/>
</dbReference>
<dbReference type="GO" id="GO:0006508">
    <property type="term" value="P:proteolysis"/>
    <property type="evidence" value="ECO:0007669"/>
    <property type="project" value="UniProtKB-KW"/>
</dbReference>
<dbReference type="Gene3D" id="3.30.70.270">
    <property type="match status" value="1"/>
</dbReference>
<organism evidence="19">
    <name type="scientific">Frankliniella occidentalis associated iflavirus 1</name>
    <dbReference type="NCBI Taxonomy" id="2767214"/>
    <lineage>
        <taxon>Viruses</taxon>
        <taxon>Riboviria</taxon>
        <taxon>Orthornavirae</taxon>
        <taxon>Pisuviricota</taxon>
        <taxon>Pisoniviricetes</taxon>
        <taxon>Picornavirales</taxon>
        <taxon>Iflaviridae</taxon>
        <taxon>Iflavirus</taxon>
    </lineage>
</organism>
<evidence type="ECO:0000256" key="3">
    <source>
        <dbReference type="ARBA" id="ARBA00022484"/>
    </source>
</evidence>
<keyword evidence="8" id="KW-0547">Nucleotide-binding</keyword>
<dbReference type="PROSITE" id="PS51218">
    <property type="entry name" value="SF3_HELICASE_2"/>
    <property type="match status" value="1"/>
</dbReference>